<protein>
    <recommendedName>
        <fullName evidence="3">Oxygen tolerance</fullName>
    </recommendedName>
</protein>
<evidence type="ECO:0008006" key="3">
    <source>
        <dbReference type="Google" id="ProtNLM"/>
    </source>
</evidence>
<keyword evidence="2" id="KW-1185">Reference proteome</keyword>
<dbReference type="RefSeq" id="WP_345272329.1">
    <property type="nucleotide sequence ID" value="NZ_BAABJH010000001.1"/>
</dbReference>
<proteinExistence type="predicted"/>
<accession>A0ABP9EZV6</accession>
<evidence type="ECO:0000313" key="2">
    <source>
        <dbReference type="Proteomes" id="UP001500433"/>
    </source>
</evidence>
<gene>
    <name evidence="1" type="ORF">GCM10023311_04190</name>
</gene>
<dbReference type="EMBL" id="BAABJH010000001">
    <property type="protein sequence ID" value="GAA4884845.1"/>
    <property type="molecule type" value="Genomic_DNA"/>
</dbReference>
<organism evidence="1 2">
    <name type="scientific">Flaviramulus aquimarinus</name>
    <dbReference type="NCBI Taxonomy" id="1170456"/>
    <lineage>
        <taxon>Bacteria</taxon>
        <taxon>Pseudomonadati</taxon>
        <taxon>Bacteroidota</taxon>
        <taxon>Flavobacteriia</taxon>
        <taxon>Flavobacteriales</taxon>
        <taxon>Flavobacteriaceae</taxon>
        <taxon>Flaviramulus</taxon>
    </lineage>
</organism>
<sequence length="405" mass="45153">MKIKFTYLLISGLIALLSTPISIKNVAANDNFKLLTTETEFEAGISIILKFSNSGNSKPNLYLSYGYGSSIIKPTTESDILKYQLPEFVSKKKGIITWTLLSELSNLSGELKIHPKQEVTTMETYLGPPSIEAGGTDYSMLVVIPTDVYDNPLKDSTAVTTKHQFLQNETETTIYMKNSISYKNIFSETKKGRILVSSTSINRNSKEFTINVLPAIPTNFEISYQQNHDYADGNQITSFSTSIIKDQHNNIVSDGTFVEFFITNTSNTILKTSGTTIKGIASAKMIHPDHKDHWTIKAFIEGMAESNLIELAFKPVILDFEVHFSKNNRTISVGPLKSFMDQMIPDGLEVALSIYKNDIKLETLSKSSFEGYAAFKLNTNNVPSNTYTIKIKTAGLEKTYSNKKL</sequence>
<comment type="caution">
    <text evidence="1">The sequence shown here is derived from an EMBL/GenBank/DDBJ whole genome shotgun (WGS) entry which is preliminary data.</text>
</comment>
<reference evidence="2" key="1">
    <citation type="journal article" date="2019" name="Int. J. Syst. Evol. Microbiol.">
        <title>The Global Catalogue of Microorganisms (GCM) 10K type strain sequencing project: providing services to taxonomists for standard genome sequencing and annotation.</title>
        <authorList>
            <consortium name="The Broad Institute Genomics Platform"/>
            <consortium name="The Broad Institute Genome Sequencing Center for Infectious Disease"/>
            <person name="Wu L."/>
            <person name="Ma J."/>
        </authorList>
    </citation>
    <scope>NUCLEOTIDE SEQUENCE [LARGE SCALE GENOMIC DNA]</scope>
    <source>
        <strain evidence="2">JCM 18274</strain>
    </source>
</reference>
<name>A0ABP9EZV6_9FLAO</name>
<dbReference type="Proteomes" id="UP001500433">
    <property type="component" value="Unassembled WGS sequence"/>
</dbReference>
<evidence type="ECO:0000313" key="1">
    <source>
        <dbReference type="EMBL" id="GAA4884845.1"/>
    </source>
</evidence>